<sequence>MSHSNRNQSHSEGSNRHIYDPAQGQGLGDVATNPPRSVELLAYSQNIPQRGGNNEILEWMESTVIQALNQKDKGVPLQKEGGKQGRSPSSLYQQATSRPTSPSGEEEQGKELEETIFSKIQDTKEPK</sequence>
<keyword evidence="3" id="KW-1185">Reference proteome</keyword>
<accession>A0A9Q3PFK2</accession>
<feature type="compositionally biased region" description="Polar residues" evidence="1">
    <location>
        <begin position="1"/>
        <end position="12"/>
    </location>
</feature>
<evidence type="ECO:0000256" key="1">
    <source>
        <dbReference type="SAM" id="MobiDB-lite"/>
    </source>
</evidence>
<comment type="caution">
    <text evidence="2">The sequence shown here is derived from an EMBL/GenBank/DDBJ whole genome shotgun (WGS) entry which is preliminary data.</text>
</comment>
<dbReference type="EMBL" id="AVOT02067137">
    <property type="protein sequence ID" value="MBW0558772.1"/>
    <property type="molecule type" value="Genomic_DNA"/>
</dbReference>
<proteinExistence type="predicted"/>
<dbReference type="AlphaFoldDB" id="A0A9Q3PFK2"/>
<feature type="region of interest" description="Disordered" evidence="1">
    <location>
        <begin position="1"/>
        <end position="33"/>
    </location>
</feature>
<feature type="region of interest" description="Disordered" evidence="1">
    <location>
        <begin position="70"/>
        <end position="127"/>
    </location>
</feature>
<dbReference type="Proteomes" id="UP000765509">
    <property type="component" value="Unassembled WGS sequence"/>
</dbReference>
<gene>
    <name evidence="2" type="ORF">O181_098487</name>
</gene>
<evidence type="ECO:0000313" key="3">
    <source>
        <dbReference type="Proteomes" id="UP000765509"/>
    </source>
</evidence>
<protein>
    <submittedName>
        <fullName evidence="2">Uncharacterized protein</fullName>
    </submittedName>
</protein>
<feature type="compositionally biased region" description="Polar residues" evidence="1">
    <location>
        <begin position="86"/>
        <end position="103"/>
    </location>
</feature>
<reference evidence="2" key="1">
    <citation type="submission" date="2021-03" db="EMBL/GenBank/DDBJ databases">
        <title>Draft genome sequence of rust myrtle Austropuccinia psidii MF-1, a brazilian biotype.</title>
        <authorList>
            <person name="Quecine M.C."/>
            <person name="Pachon D.M.R."/>
            <person name="Bonatelli M.L."/>
            <person name="Correr F.H."/>
            <person name="Franceschini L.M."/>
            <person name="Leite T.F."/>
            <person name="Margarido G.R.A."/>
            <person name="Almeida C.A."/>
            <person name="Ferrarezi J.A."/>
            <person name="Labate C.A."/>
        </authorList>
    </citation>
    <scope>NUCLEOTIDE SEQUENCE</scope>
    <source>
        <strain evidence="2">MF-1</strain>
    </source>
</reference>
<name>A0A9Q3PFK2_9BASI</name>
<evidence type="ECO:0000313" key="2">
    <source>
        <dbReference type="EMBL" id="MBW0558772.1"/>
    </source>
</evidence>
<organism evidence="2 3">
    <name type="scientific">Austropuccinia psidii MF-1</name>
    <dbReference type="NCBI Taxonomy" id="1389203"/>
    <lineage>
        <taxon>Eukaryota</taxon>
        <taxon>Fungi</taxon>
        <taxon>Dikarya</taxon>
        <taxon>Basidiomycota</taxon>
        <taxon>Pucciniomycotina</taxon>
        <taxon>Pucciniomycetes</taxon>
        <taxon>Pucciniales</taxon>
        <taxon>Sphaerophragmiaceae</taxon>
        <taxon>Austropuccinia</taxon>
    </lineage>
</organism>